<organism evidence="7 8">
    <name type="scientific">Natronoglomus mannanivorans</name>
    <dbReference type="NCBI Taxonomy" id="2979990"/>
    <lineage>
        <taxon>Archaea</taxon>
        <taxon>Methanobacteriati</taxon>
        <taxon>Methanobacteriota</taxon>
        <taxon>Stenosarchaea group</taxon>
        <taxon>Halobacteria</taxon>
        <taxon>Halobacteriales</taxon>
        <taxon>Natrialbaceae</taxon>
        <taxon>Natronoglomus</taxon>
    </lineage>
</organism>
<dbReference type="Proteomes" id="UP001320972">
    <property type="component" value="Unassembled WGS sequence"/>
</dbReference>
<dbReference type="Gene3D" id="1.10.443.10">
    <property type="entry name" value="Intergrase catalytic core"/>
    <property type="match status" value="1"/>
</dbReference>
<dbReference type="PROSITE" id="PS51900">
    <property type="entry name" value="CB"/>
    <property type="match status" value="1"/>
</dbReference>
<dbReference type="CDD" id="cd00397">
    <property type="entry name" value="DNA_BRE_C"/>
    <property type="match status" value="1"/>
</dbReference>
<dbReference type="InterPro" id="IPR010998">
    <property type="entry name" value="Integrase_recombinase_N"/>
</dbReference>
<keyword evidence="1" id="KW-0229">DNA integration</keyword>
<gene>
    <name evidence="7" type="ORF">OB955_04855</name>
</gene>
<dbReference type="InterPro" id="IPR044068">
    <property type="entry name" value="CB"/>
</dbReference>
<keyword evidence="3" id="KW-0233">DNA recombination</keyword>
<evidence type="ECO:0000256" key="4">
    <source>
        <dbReference type="PROSITE-ProRule" id="PRU01248"/>
    </source>
</evidence>
<accession>A0ABT2QAV5</accession>
<comment type="caution">
    <text evidence="7">The sequence shown here is derived from an EMBL/GenBank/DDBJ whole genome shotgun (WGS) entry which is preliminary data.</text>
</comment>
<name>A0ABT2QAV5_9EURY</name>
<reference evidence="7 8" key="1">
    <citation type="submission" date="2022-09" db="EMBL/GenBank/DDBJ databases">
        <title>Enrichment on poylsaccharides allowed isolation of novel metabolic and taxonomic groups of Haloarchaea.</title>
        <authorList>
            <person name="Sorokin D.Y."/>
            <person name="Elcheninov A.G."/>
            <person name="Khizhniak T.V."/>
            <person name="Kolganova T.V."/>
            <person name="Kublanov I.V."/>
        </authorList>
    </citation>
    <scope>NUCLEOTIDE SEQUENCE [LARGE SCALE GENOMIC DNA]</scope>
    <source>
        <strain evidence="7 8">AArc-m2/3/4</strain>
    </source>
</reference>
<dbReference type="InterPro" id="IPR011010">
    <property type="entry name" value="DNA_brk_join_enz"/>
</dbReference>
<evidence type="ECO:0000259" key="6">
    <source>
        <dbReference type="PROSITE" id="PS51900"/>
    </source>
</evidence>
<proteinExistence type="predicted"/>
<dbReference type="InterPro" id="IPR002104">
    <property type="entry name" value="Integrase_catalytic"/>
</dbReference>
<dbReference type="InterPro" id="IPR004107">
    <property type="entry name" value="Integrase_SAM-like_N"/>
</dbReference>
<evidence type="ECO:0000259" key="5">
    <source>
        <dbReference type="PROSITE" id="PS51898"/>
    </source>
</evidence>
<dbReference type="EMBL" id="JAOPKB010000002">
    <property type="protein sequence ID" value="MCU4972063.1"/>
    <property type="molecule type" value="Genomic_DNA"/>
</dbReference>
<keyword evidence="2 4" id="KW-0238">DNA-binding</keyword>
<dbReference type="InterPro" id="IPR050090">
    <property type="entry name" value="Tyrosine_recombinase_XerCD"/>
</dbReference>
<protein>
    <submittedName>
        <fullName evidence="7">Site-specific integrase</fullName>
    </submittedName>
</protein>
<evidence type="ECO:0000256" key="1">
    <source>
        <dbReference type="ARBA" id="ARBA00022908"/>
    </source>
</evidence>
<evidence type="ECO:0000256" key="2">
    <source>
        <dbReference type="ARBA" id="ARBA00023125"/>
    </source>
</evidence>
<keyword evidence="8" id="KW-1185">Reference proteome</keyword>
<dbReference type="InterPro" id="IPR013762">
    <property type="entry name" value="Integrase-like_cat_sf"/>
</dbReference>
<evidence type="ECO:0000313" key="8">
    <source>
        <dbReference type="Proteomes" id="UP001320972"/>
    </source>
</evidence>
<dbReference type="PROSITE" id="PS51898">
    <property type="entry name" value="TYR_RECOMBINASE"/>
    <property type="match status" value="1"/>
</dbReference>
<feature type="domain" description="Tyr recombinase" evidence="5">
    <location>
        <begin position="106"/>
        <end position="324"/>
    </location>
</feature>
<dbReference type="Pfam" id="PF00589">
    <property type="entry name" value="Phage_integrase"/>
    <property type="match status" value="1"/>
</dbReference>
<dbReference type="SUPFAM" id="SSF56349">
    <property type="entry name" value="DNA breaking-rejoining enzymes"/>
    <property type="match status" value="1"/>
</dbReference>
<dbReference type="PANTHER" id="PTHR30349:SF41">
    <property type="entry name" value="INTEGRASE_RECOMBINASE PROTEIN MJ0367-RELATED"/>
    <property type="match status" value="1"/>
</dbReference>
<dbReference type="PANTHER" id="PTHR30349">
    <property type="entry name" value="PHAGE INTEGRASE-RELATED"/>
    <property type="match status" value="1"/>
</dbReference>
<dbReference type="Gene3D" id="1.10.150.130">
    <property type="match status" value="1"/>
</dbReference>
<feature type="domain" description="Core-binding (CB)" evidence="6">
    <location>
        <begin position="1"/>
        <end position="82"/>
    </location>
</feature>
<dbReference type="Pfam" id="PF02899">
    <property type="entry name" value="Phage_int_SAM_1"/>
    <property type="match status" value="1"/>
</dbReference>
<sequence>MHAKKATTVYLDYRESDCAHQTVQSYQYRLAKFEDWWGDRPIGEMSKQDVHEWKQYLNDQDLAKPTIKSHIDTLRGFLEYMARLDYVDDDLVDVADSPTLSKGENVRDDEVEADVAQAILERLDRFDYASMRHTLVLLLWRTGMRTGAVRGLDLDDYNPDEQYLSLEHRPERDTPLKNQGEGERMVAISEETCRILDDYIDEKRVETTDEHEREPLLTTKHGRIARNTVRKWCYRLTRPCWFSGECPHGRELDECRGSVERSDNYSYECPSSVAAHAFRRGSITHFLRNDMPETVVSDRANVSTDVLDKHYDRRNEKEKMEQRRDYLDNI</sequence>
<evidence type="ECO:0000256" key="3">
    <source>
        <dbReference type="ARBA" id="ARBA00023172"/>
    </source>
</evidence>
<dbReference type="RefSeq" id="WP_338007144.1">
    <property type="nucleotide sequence ID" value="NZ_JAOPKB010000002.1"/>
</dbReference>
<evidence type="ECO:0000313" key="7">
    <source>
        <dbReference type="EMBL" id="MCU4972063.1"/>
    </source>
</evidence>